<organism evidence="6 7">
    <name type="scientific">Cohnella endophytica</name>
    <dbReference type="NCBI Taxonomy" id="2419778"/>
    <lineage>
        <taxon>Bacteria</taxon>
        <taxon>Bacillati</taxon>
        <taxon>Bacillota</taxon>
        <taxon>Bacilli</taxon>
        <taxon>Bacillales</taxon>
        <taxon>Paenibacillaceae</taxon>
        <taxon>Cohnella</taxon>
    </lineage>
</organism>
<dbReference type="Gene3D" id="2.160.10.10">
    <property type="entry name" value="Hexapeptide repeat proteins"/>
    <property type="match status" value="2"/>
</dbReference>
<dbReference type="EMBL" id="RBZM01000004">
    <property type="protein sequence ID" value="RKP55421.1"/>
    <property type="molecule type" value="Genomic_DNA"/>
</dbReference>
<dbReference type="InterPro" id="IPR011004">
    <property type="entry name" value="Trimer_LpxA-like_sf"/>
</dbReference>
<comment type="caution">
    <text evidence="6">The sequence shown here is derived from an EMBL/GenBank/DDBJ whole genome shotgun (WGS) entry which is preliminary data.</text>
</comment>
<dbReference type="InterPro" id="IPR005881">
    <property type="entry name" value="Ser_O-AcTrfase"/>
</dbReference>
<comment type="catalytic activity">
    <reaction evidence="5">
        <text>L-serine + acetyl-CoA = O-acetyl-L-serine + CoA</text>
        <dbReference type="Rhea" id="RHEA:24560"/>
        <dbReference type="ChEBI" id="CHEBI:33384"/>
        <dbReference type="ChEBI" id="CHEBI:57287"/>
        <dbReference type="ChEBI" id="CHEBI:57288"/>
        <dbReference type="ChEBI" id="CHEBI:58340"/>
        <dbReference type="EC" id="2.3.1.30"/>
    </reaction>
</comment>
<keyword evidence="3 5" id="KW-0808">Transferase</keyword>
<evidence type="ECO:0000313" key="7">
    <source>
        <dbReference type="Proteomes" id="UP000282076"/>
    </source>
</evidence>
<dbReference type="RefSeq" id="WP_120976156.1">
    <property type="nucleotide sequence ID" value="NZ_RBZM01000004.1"/>
</dbReference>
<sequence>MSRLMRIARSVFRFSHDPGYRGTNIHKIAYFFWNRNFKRMASVVTSFNHILSGTAIGPGAKIHRTAEIVHGGVFIGETAEIGPNCKIMQNVTIGAKFKDINSNKRLHAILEENVVVCAGAVILGAVTIGRDSVIGPNSVVTRSMPPYSLAVGNPAKIHKKNTQLNEQKC</sequence>
<evidence type="ECO:0000256" key="4">
    <source>
        <dbReference type="ARBA" id="ARBA00023315"/>
    </source>
</evidence>
<evidence type="ECO:0000256" key="3">
    <source>
        <dbReference type="ARBA" id="ARBA00022679"/>
    </source>
</evidence>
<accession>A0A494Y4G1</accession>
<dbReference type="AlphaFoldDB" id="A0A494Y4G1"/>
<keyword evidence="4 5" id="KW-0012">Acyltransferase</keyword>
<comment type="similarity">
    <text evidence="1 5">Belongs to the transferase hexapeptide repeat family.</text>
</comment>
<reference evidence="6 7" key="1">
    <citation type="submission" date="2018-10" db="EMBL/GenBank/DDBJ databases">
        <title>Cohnella sp. M2MS4P-1, whole genome shotgun sequence.</title>
        <authorList>
            <person name="Tuo L."/>
        </authorList>
    </citation>
    <scope>NUCLEOTIDE SEQUENCE [LARGE SCALE GENOMIC DNA]</scope>
    <source>
        <strain evidence="6 7">M2MS4P-1</strain>
    </source>
</reference>
<evidence type="ECO:0000313" key="6">
    <source>
        <dbReference type="EMBL" id="RKP55421.1"/>
    </source>
</evidence>
<evidence type="ECO:0000256" key="5">
    <source>
        <dbReference type="PIRNR" id="PIRNR000441"/>
    </source>
</evidence>
<dbReference type="GO" id="GO:0009001">
    <property type="term" value="F:serine O-acetyltransferase activity"/>
    <property type="evidence" value="ECO:0007669"/>
    <property type="project" value="UniProtKB-EC"/>
</dbReference>
<dbReference type="GO" id="GO:0005737">
    <property type="term" value="C:cytoplasm"/>
    <property type="evidence" value="ECO:0007669"/>
    <property type="project" value="InterPro"/>
</dbReference>
<dbReference type="InterPro" id="IPR001451">
    <property type="entry name" value="Hexapep"/>
</dbReference>
<dbReference type="Pfam" id="PF00132">
    <property type="entry name" value="Hexapep"/>
    <property type="match status" value="1"/>
</dbReference>
<dbReference type="Proteomes" id="UP000282076">
    <property type="component" value="Unassembled WGS sequence"/>
</dbReference>
<proteinExistence type="inferred from homology"/>
<dbReference type="CDD" id="cd03354">
    <property type="entry name" value="LbH_SAT"/>
    <property type="match status" value="1"/>
</dbReference>
<gene>
    <name evidence="6" type="ORF">D7Z26_09530</name>
</gene>
<dbReference type="PANTHER" id="PTHR42811">
    <property type="entry name" value="SERINE ACETYLTRANSFERASE"/>
    <property type="match status" value="1"/>
</dbReference>
<dbReference type="EC" id="2.3.1.30" evidence="5"/>
<dbReference type="PIRSF" id="PIRSF000441">
    <property type="entry name" value="CysE"/>
    <property type="match status" value="1"/>
</dbReference>
<dbReference type="GO" id="GO:0006535">
    <property type="term" value="P:cysteine biosynthetic process from serine"/>
    <property type="evidence" value="ECO:0007669"/>
    <property type="project" value="InterPro"/>
</dbReference>
<name>A0A494Y4G1_9BACL</name>
<keyword evidence="7" id="KW-1185">Reference proteome</keyword>
<evidence type="ECO:0000256" key="2">
    <source>
        <dbReference type="ARBA" id="ARBA00018522"/>
    </source>
</evidence>
<protein>
    <recommendedName>
        <fullName evidence="2 5">Serine acetyltransferase</fullName>
        <ecNumber evidence="5">2.3.1.30</ecNumber>
    </recommendedName>
</protein>
<dbReference type="SUPFAM" id="SSF51161">
    <property type="entry name" value="Trimeric LpxA-like enzymes"/>
    <property type="match status" value="1"/>
</dbReference>
<evidence type="ECO:0000256" key="1">
    <source>
        <dbReference type="ARBA" id="ARBA00007274"/>
    </source>
</evidence>
<dbReference type="OrthoDB" id="9803036at2"/>
<dbReference type="InterPro" id="IPR045304">
    <property type="entry name" value="LbH_SAT"/>
</dbReference>